<name>A0A0C3RY23_PHLG1</name>
<feature type="region of interest" description="Disordered" evidence="1">
    <location>
        <begin position="1"/>
        <end position="32"/>
    </location>
</feature>
<feature type="compositionally biased region" description="Polar residues" evidence="1">
    <location>
        <begin position="223"/>
        <end position="233"/>
    </location>
</feature>
<organism evidence="3 4">
    <name type="scientific">Phlebiopsis gigantea (strain 11061_1 CR5-6)</name>
    <name type="common">White-rot fungus</name>
    <name type="synonym">Peniophora gigantea</name>
    <dbReference type="NCBI Taxonomy" id="745531"/>
    <lineage>
        <taxon>Eukaryota</taxon>
        <taxon>Fungi</taxon>
        <taxon>Dikarya</taxon>
        <taxon>Basidiomycota</taxon>
        <taxon>Agaricomycotina</taxon>
        <taxon>Agaricomycetes</taxon>
        <taxon>Polyporales</taxon>
        <taxon>Phanerochaetaceae</taxon>
        <taxon>Phlebiopsis</taxon>
    </lineage>
</organism>
<protein>
    <submittedName>
        <fullName evidence="3">Uncharacterized protein</fullName>
    </submittedName>
</protein>
<keyword evidence="2" id="KW-0472">Membrane</keyword>
<dbReference type="AlphaFoldDB" id="A0A0C3RY23"/>
<evidence type="ECO:0000313" key="3">
    <source>
        <dbReference type="EMBL" id="KIP06906.1"/>
    </source>
</evidence>
<keyword evidence="2" id="KW-0812">Transmembrane</keyword>
<feature type="transmembrane region" description="Helical" evidence="2">
    <location>
        <begin position="42"/>
        <end position="67"/>
    </location>
</feature>
<reference evidence="3 4" key="1">
    <citation type="journal article" date="2014" name="PLoS Genet.">
        <title>Analysis of the Phlebiopsis gigantea genome, transcriptome and secretome provides insight into its pioneer colonization strategies of wood.</title>
        <authorList>
            <person name="Hori C."/>
            <person name="Ishida T."/>
            <person name="Igarashi K."/>
            <person name="Samejima M."/>
            <person name="Suzuki H."/>
            <person name="Master E."/>
            <person name="Ferreira P."/>
            <person name="Ruiz-Duenas F.J."/>
            <person name="Held B."/>
            <person name="Canessa P."/>
            <person name="Larrondo L.F."/>
            <person name="Schmoll M."/>
            <person name="Druzhinina I.S."/>
            <person name="Kubicek C.P."/>
            <person name="Gaskell J.A."/>
            <person name="Kersten P."/>
            <person name="St John F."/>
            <person name="Glasner J."/>
            <person name="Sabat G."/>
            <person name="Splinter BonDurant S."/>
            <person name="Syed K."/>
            <person name="Yadav J."/>
            <person name="Mgbeahuruike A.C."/>
            <person name="Kovalchuk A."/>
            <person name="Asiegbu F.O."/>
            <person name="Lackner G."/>
            <person name="Hoffmeister D."/>
            <person name="Rencoret J."/>
            <person name="Gutierrez A."/>
            <person name="Sun H."/>
            <person name="Lindquist E."/>
            <person name="Barry K."/>
            <person name="Riley R."/>
            <person name="Grigoriev I.V."/>
            <person name="Henrissat B."/>
            <person name="Kues U."/>
            <person name="Berka R.M."/>
            <person name="Martinez A.T."/>
            <person name="Covert S.F."/>
            <person name="Blanchette R.A."/>
            <person name="Cullen D."/>
        </authorList>
    </citation>
    <scope>NUCLEOTIDE SEQUENCE [LARGE SCALE GENOMIC DNA]</scope>
    <source>
        <strain evidence="3 4">11061_1 CR5-6</strain>
    </source>
</reference>
<keyword evidence="4" id="KW-1185">Reference proteome</keyword>
<sequence length="313" mass="33147">MSSGATVSSTPSATTATPASSSTNTSDSNSGGTSLLSSQASLYLYTFLVTLILLLAVSGAIVLRSYVVRRRQRRMVEEAIRNGTYVPPERAKGKKLGEKPVLYDVYLTEGDKAWIGVGGQEKSSDKSMPSRYGELQWDTILPLSAIFLGPDGTSSLENEEKGAQSASLAPGTSPHARRRRLPLRLLRFPTILTDRIRGSSSVQLSATASATSAAIPSTAATSKLPSTRTASKGVSPSIARMSVVVRMPSPPFQKTTLKVPPKPLSIPTPSGVLSIIPPAPTDPSEELPHVEFGIADVRMRGLADLNLSGEDRS</sequence>
<gene>
    <name evidence="3" type="ORF">PHLGIDRAFT_19341</name>
</gene>
<feature type="region of interest" description="Disordered" evidence="1">
    <location>
        <begin position="154"/>
        <end position="180"/>
    </location>
</feature>
<proteinExistence type="predicted"/>
<feature type="region of interest" description="Disordered" evidence="1">
    <location>
        <begin position="208"/>
        <end position="233"/>
    </location>
</feature>
<dbReference type="Proteomes" id="UP000053257">
    <property type="component" value="Unassembled WGS sequence"/>
</dbReference>
<dbReference type="OrthoDB" id="3256943at2759"/>
<accession>A0A0C3RY23</accession>
<evidence type="ECO:0000256" key="1">
    <source>
        <dbReference type="SAM" id="MobiDB-lite"/>
    </source>
</evidence>
<feature type="compositionally biased region" description="Low complexity" evidence="1">
    <location>
        <begin position="208"/>
        <end position="222"/>
    </location>
</feature>
<evidence type="ECO:0000256" key="2">
    <source>
        <dbReference type="SAM" id="Phobius"/>
    </source>
</evidence>
<dbReference type="EMBL" id="KN840508">
    <property type="protein sequence ID" value="KIP06906.1"/>
    <property type="molecule type" value="Genomic_DNA"/>
</dbReference>
<keyword evidence="2" id="KW-1133">Transmembrane helix</keyword>
<evidence type="ECO:0000313" key="4">
    <source>
        <dbReference type="Proteomes" id="UP000053257"/>
    </source>
</evidence>
<dbReference type="HOGENOM" id="CLU_051368_1_0_1"/>